<dbReference type="Proteomes" id="UP000030643">
    <property type="component" value="Unassembled WGS sequence"/>
</dbReference>
<reference evidence="3" key="1">
    <citation type="journal article" date="2014" name="Genome Announc.">
        <title>Draft genome sequence of Weissella oryzae SG25T, isolated from fermented rice grains.</title>
        <authorList>
            <person name="Tanizawa Y."/>
            <person name="Fujisawa T."/>
            <person name="Mochizuki T."/>
            <person name="Kaminuma E."/>
            <person name="Suzuki Y."/>
            <person name="Nakamura Y."/>
            <person name="Tohno M."/>
        </authorList>
    </citation>
    <scope>NUCLEOTIDE SEQUENCE [LARGE SCALE GENOMIC DNA]</scope>
    <source>
        <strain evidence="3">DSM 25784 / JCM 18191 / LMG 30913 / SG25</strain>
    </source>
</reference>
<evidence type="ECO:0000259" key="1">
    <source>
        <dbReference type="Pfam" id="PF03374"/>
    </source>
</evidence>
<protein>
    <submittedName>
        <fullName evidence="2">Antirepressor</fullName>
    </submittedName>
</protein>
<proteinExistence type="predicted"/>
<keyword evidence="3" id="KW-1185">Reference proteome</keyword>
<dbReference type="GO" id="GO:0003677">
    <property type="term" value="F:DNA binding"/>
    <property type="evidence" value="ECO:0007669"/>
    <property type="project" value="InterPro"/>
</dbReference>
<evidence type="ECO:0000313" key="2">
    <source>
        <dbReference type="EMBL" id="GAK32100.1"/>
    </source>
</evidence>
<sequence>AKSISMLTDTQRGDEIRDYFIRVEEAFNSPEMMMARAVKYADSQLLGYQERVRMLEADNAVMKPKAIFADAVNVSHQTILVGDLAKLISQNGVQIGQNRPFGWLRDNGYLHKQGSQYNRPTQRYIDQGLFKVKESSHANPDGSVKLTFTTKVTGKGQQYFVNKFLQRALLNN</sequence>
<feature type="non-terminal residue" evidence="2">
    <location>
        <position position="1"/>
    </location>
</feature>
<accession>A0A069CWB9</accession>
<dbReference type="OrthoDB" id="9812611at2"/>
<dbReference type="STRING" id="1329250.WOSG25_380010"/>
<dbReference type="InterPro" id="IPR005039">
    <property type="entry name" value="Ant_C"/>
</dbReference>
<name>A0A069CWB9_WEIOS</name>
<organism evidence="2 3">
    <name type="scientific">Weissella oryzae (strain DSM 25784 / JCM 18191 / LMG 30913 / SG25)</name>
    <dbReference type="NCBI Taxonomy" id="1329250"/>
    <lineage>
        <taxon>Bacteria</taxon>
        <taxon>Bacillati</taxon>
        <taxon>Bacillota</taxon>
        <taxon>Bacilli</taxon>
        <taxon>Lactobacillales</taxon>
        <taxon>Lactobacillaceae</taxon>
        <taxon>Weissella</taxon>
    </lineage>
</organism>
<feature type="domain" description="Antirepressor protein C-terminal" evidence="1">
    <location>
        <begin position="56"/>
        <end position="165"/>
    </location>
</feature>
<dbReference type="RefSeq" id="WP_027699948.1">
    <property type="nucleotide sequence ID" value="NZ_DF820521.1"/>
</dbReference>
<gene>
    <name evidence="2" type="ORF">WOSG25_380010</name>
</gene>
<evidence type="ECO:0000313" key="3">
    <source>
        <dbReference type="Proteomes" id="UP000030643"/>
    </source>
</evidence>
<dbReference type="Pfam" id="PF03374">
    <property type="entry name" value="ANT"/>
    <property type="match status" value="1"/>
</dbReference>
<dbReference type="eggNOG" id="COG3645">
    <property type="taxonomic scope" value="Bacteria"/>
</dbReference>
<dbReference type="EMBL" id="DF820521">
    <property type="protein sequence ID" value="GAK32100.1"/>
    <property type="molecule type" value="Genomic_DNA"/>
</dbReference>
<dbReference type="AlphaFoldDB" id="A0A069CWB9"/>